<keyword evidence="2" id="KW-1185">Reference proteome</keyword>
<evidence type="ECO:0000313" key="2">
    <source>
        <dbReference type="Proteomes" id="UP000199476"/>
    </source>
</evidence>
<dbReference type="STRING" id="321763.SAMN04488692_1438"/>
<proteinExistence type="predicted"/>
<name>A0A1G9TN39_9FIRM</name>
<dbReference type="EMBL" id="FNGO01000043">
    <property type="protein sequence ID" value="SDM49157.1"/>
    <property type="molecule type" value="Genomic_DNA"/>
</dbReference>
<dbReference type="RefSeq" id="WP_089762368.1">
    <property type="nucleotide sequence ID" value="NZ_FNGO01000043.1"/>
</dbReference>
<dbReference type="AlphaFoldDB" id="A0A1G9TN39"/>
<evidence type="ECO:0008006" key="3">
    <source>
        <dbReference type="Google" id="ProtNLM"/>
    </source>
</evidence>
<dbReference type="Proteomes" id="UP000199476">
    <property type="component" value="Unassembled WGS sequence"/>
</dbReference>
<gene>
    <name evidence="1" type="ORF">SAMN04488692_1438</name>
</gene>
<accession>A0A1G9TN39</accession>
<protein>
    <recommendedName>
        <fullName evidence="3">CopG family transcriptional regulator / antitoxin EndoAI</fullName>
    </recommendedName>
</protein>
<evidence type="ECO:0000313" key="1">
    <source>
        <dbReference type="EMBL" id="SDM49157.1"/>
    </source>
</evidence>
<organism evidence="1 2">
    <name type="scientific">Halarsenatibacter silvermanii</name>
    <dbReference type="NCBI Taxonomy" id="321763"/>
    <lineage>
        <taxon>Bacteria</taxon>
        <taxon>Bacillati</taxon>
        <taxon>Bacillota</taxon>
        <taxon>Clostridia</taxon>
        <taxon>Halanaerobiales</taxon>
        <taxon>Halarsenatibacteraceae</taxon>
        <taxon>Halarsenatibacter</taxon>
    </lineage>
</organism>
<sequence length="90" mass="10741">MPSTEKKNHTFFLPEELVNKYRKYSEQDYISSMNEGVRRAMEEFSQEIEKEILRQKMEEAAEDPQFMEDLENTMKAFKHVDSDTARELAD</sequence>
<reference evidence="1 2" key="1">
    <citation type="submission" date="2016-10" db="EMBL/GenBank/DDBJ databases">
        <authorList>
            <person name="de Groot N.N."/>
        </authorList>
    </citation>
    <scope>NUCLEOTIDE SEQUENCE [LARGE SCALE GENOMIC DNA]</scope>
    <source>
        <strain evidence="1 2">SLAS-1</strain>
    </source>
</reference>